<proteinExistence type="predicted"/>
<feature type="domain" description="Glycosyltransferase 2-like" evidence="4">
    <location>
        <begin position="33"/>
        <end position="189"/>
    </location>
</feature>
<dbReference type="RefSeq" id="WP_377285737.1">
    <property type="nucleotide sequence ID" value="NZ_JBHSBM010000011.1"/>
</dbReference>
<dbReference type="Pfam" id="PF22181">
    <property type="entry name" value="TarS_linker"/>
    <property type="match status" value="1"/>
</dbReference>
<evidence type="ECO:0000256" key="1">
    <source>
        <dbReference type="ARBA" id="ARBA00022676"/>
    </source>
</evidence>
<evidence type="ECO:0000256" key="2">
    <source>
        <dbReference type="ARBA" id="ARBA00022679"/>
    </source>
</evidence>
<dbReference type="PANTHER" id="PTHR22916:SF51">
    <property type="entry name" value="GLYCOSYLTRANSFERASE EPSH-RELATED"/>
    <property type="match status" value="1"/>
</dbReference>
<dbReference type="Gene3D" id="3.90.550.10">
    <property type="entry name" value="Spore Coat Polysaccharide Biosynthesis Protein SpsA, Chain A"/>
    <property type="match status" value="1"/>
</dbReference>
<accession>A0ABV8I0F8</accession>
<evidence type="ECO:0000259" key="4">
    <source>
        <dbReference type="Pfam" id="PF00535"/>
    </source>
</evidence>
<name>A0ABV8I0F8_9ACTN</name>
<evidence type="ECO:0000256" key="3">
    <source>
        <dbReference type="SAM" id="MobiDB-lite"/>
    </source>
</evidence>
<dbReference type="EMBL" id="JBHSBM010000011">
    <property type="protein sequence ID" value="MFC4057659.1"/>
    <property type="molecule type" value="Genomic_DNA"/>
</dbReference>
<dbReference type="InterPro" id="IPR054028">
    <property type="entry name" value="TarS/TarP_linker"/>
</dbReference>
<dbReference type="Pfam" id="PF00535">
    <property type="entry name" value="Glycos_transf_2"/>
    <property type="match status" value="1"/>
</dbReference>
<keyword evidence="7" id="KW-1185">Reference proteome</keyword>
<reference evidence="7" key="1">
    <citation type="journal article" date="2019" name="Int. J. Syst. Evol. Microbiol.">
        <title>The Global Catalogue of Microorganisms (GCM) 10K type strain sequencing project: providing services to taxonomists for standard genome sequencing and annotation.</title>
        <authorList>
            <consortium name="The Broad Institute Genomics Platform"/>
            <consortium name="The Broad Institute Genome Sequencing Center for Infectious Disease"/>
            <person name="Wu L."/>
            <person name="Ma J."/>
        </authorList>
    </citation>
    <scope>NUCLEOTIDE SEQUENCE [LARGE SCALE GENOMIC DNA]</scope>
    <source>
        <strain evidence="7">TBRC 4489</strain>
    </source>
</reference>
<dbReference type="SUPFAM" id="SSF53448">
    <property type="entry name" value="Nucleotide-diphospho-sugar transferases"/>
    <property type="match status" value="1"/>
</dbReference>
<sequence>MARTILQRVRTGRGGGTAEVVEARTVRPAVDVSVIVPLHDCRPYLDRCLTSILVQRVAKEIVVVDDGSTDGGGELADLYAACHPGTVRVVHQAASGGAGRPRNTGLSLARGRYVFFCDADDYLGEEALERMLAMAERNGSDIVLGRIAGHGRRAPASMFGENAERVSLDDSAVYNSLCCFKLFRRRLLERHRIRFDETLLVGEDIVFTAHAYCHAEVISVVADYDCYHLVDRPDGTSIMQRKGSRDPVSWMRMIRRPIELVAAHVRPGPLRDHLLRRHLRLDALAHLGRPFLAAGEVERKEIAAEVAELCEDWLTDGVRERLGPVDRGRLAALEDIDRLVRLAHIESAAVRRQLLELRWEAGTTRLALAGRLALEAADAAVRLAVDGVTLLLRPRRAEGPPGTPEVPEPSGPPGPPPAEITVPVAWDGAEFAGVIDVAALSSGVWDVHVAVECEGVVRTARLGAERDRRIVRPEPRMAGAVIALPYFTRPYDNLSIDVGGHVVAAPALARLTGTRWAAGHRLVVDGRAAVCAAPAPPGAVRRLVWRERRSGRERHVPVEARVDGSFTARQALARLGPGTWDACLELDLGGPGARLRIEAATELVAPARAWWRGPVRWTAKPYATVGKGRLSVVVRAVPLSVLLGRIVR</sequence>
<dbReference type="CDD" id="cd00761">
    <property type="entry name" value="Glyco_tranf_GTA_type"/>
    <property type="match status" value="1"/>
</dbReference>
<dbReference type="InterPro" id="IPR001173">
    <property type="entry name" value="Glyco_trans_2-like"/>
</dbReference>
<evidence type="ECO:0000259" key="5">
    <source>
        <dbReference type="Pfam" id="PF22181"/>
    </source>
</evidence>
<feature type="domain" description="TarS/TarP linker" evidence="5">
    <location>
        <begin position="247"/>
        <end position="343"/>
    </location>
</feature>
<comment type="caution">
    <text evidence="6">The sequence shown here is derived from an EMBL/GenBank/DDBJ whole genome shotgun (WGS) entry which is preliminary data.</text>
</comment>
<evidence type="ECO:0000313" key="7">
    <source>
        <dbReference type="Proteomes" id="UP001595850"/>
    </source>
</evidence>
<feature type="region of interest" description="Disordered" evidence="3">
    <location>
        <begin position="394"/>
        <end position="419"/>
    </location>
</feature>
<evidence type="ECO:0000313" key="6">
    <source>
        <dbReference type="EMBL" id="MFC4057659.1"/>
    </source>
</evidence>
<feature type="compositionally biased region" description="Pro residues" evidence="3">
    <location>
        <begin position="401"/>
        <end position="418"/>
    </location>
</feature>
<protein>
    <submittedName>
        <fullName evidence="6">Glycosyltransferase family 2 protein</fullName>
    </submittedName>
</protein>
<dbReference type="Proteomes" id="UP001595850">
    <property type="component" value="Unassembled WGS sequence"/>
</dbReference>
<keyword evidence="1" id="KW-0328">Glycosyltransferase</keyword>
<keyword evidence="2" id="KW-0808">Transferase</keyword>
<gene>
    <name evidence="6" type="ORF">ACFOWE_05105</name>
</gene>
<organism evidence="6 7">
    <name type="scientific">Planomonospora corallina</name>
    <dbReference type="NCBI Taxonomy" id="1806052"/>
    <lineage>
        <taxon>Bacteria</taxon>
        <taxon>Bacillati</taxon>
        <taxon>Actinomycetota</taxon>
        <taxon>Actinomycetes</taxon>
        <taxon>Streptosporangiales</taxon>
        <taxon>Streptosporangiaceae</taxon>
        <taxon>Planomonospora</taxon>
    </lineage>
</organism>
<dbReference type="InterPro" id="IPR029044">
    <property type="entry name" value="Nucleotide-diphossugar_trans"/>
</dbReference>
<dbReference type="PANTHER" id="PTHR22916">
    <property type="entry name" value="GLYCOSYLTRANSFERASE"/>
    <property type="match status" value="1"/>
</dbReference>